<keyword evidence="1" id="KW-1133">Transmembrane helix</keyword>
<dbReference type="EMBL" id="JBHHMI010000002">
    <property type="protein sequence ID" value="MFB5265697.1"/>
    <property type="molecule type" value="Genomic_DNA"/>
</dbReference>
<feature type="transmembrane region" description="Helical" evidence="1">
    <location>
        <begin position="357"/>
        <end position="376"/>
    </location>
</feature>
<feature type="transmembrane region" description="Helical" evidence="1">
    <location>
        <begin position="459"/>
        <end position="481"/>
    </location>
</feature>
<dbReference type="Proteomes" id="UP001580346">
    <property type="component" value="Unassembled WGS sequence"/>
</dbReference>
<feature type="transmembrane region" description="Helical" evidence="1">
    <location>
        <begin position="12"/>
        <end position="30"/>
    </location>
</feature>
<evidence type="ECO:0000313" key="2">
    <source>
        <dbReference type="EMBL" id="MFB5265697.1"/>
    </source>
</evidence>
<dbReference type="RefSeq" id="WP_375353207.1">
    <property type="nucleotide sequence ID" value="NZ_JBHHMI010000002.1"/>
</dbReference>
<dbReference type="Gene3D" id="3.30.70.1320">
    <property type="entry name" value="Multidrug efflux transporter AcrB pore domain like"/>
    <property type="match status" value="1"/>
</dbReference>
<dbReference type="Gene3D" id="1.20.1640.10">
    <property type="entry name" value="Multidrug efflux transporter AcrB transmembrane domain"/>
    <property type="match status" value="2"/>
</dbReference>
<feature type="transmembrane region" description="Helical" evidence="1">
    <location>
        <begin position="888"/>
        <end position="907"/>
    </location>
</feature>
<dbReference type="Gene3D" id="3.30.70.1440">
    <property type="entry name" value="Multidrug efflux transporter AcrB pore domain"/>
    <property type="match status" value="1"/>
</dbReference>
<feature type="transmembrane region" description="Helical" evidence="1">
    <location>
        <begin position="990"/>
        <end position="1013"/>
    </location>
</feature>
<protein>
    <submittedName>
        <fullName evidence="2">Efflux RND transporter permease subunit</fullName>
    </submittedName>
</protein>
<feature type="transmembrane region" description="Helical" evidence="1">
    <location>
        <begin position="427"/>
        <end position="447"/>
    </location>
</feature>
<proteinExistence type="predicted"/>
<keyword evidence="1" id="KW-0472">Membrane</keyword>
<evidence type="ECO:0000313" key="3">
    <source>
        <dbReference type="Proteomes" id="UP001580346"/>
    </source>
</evidence>
<dbReference type="Gene3D" id="3.30.70.1430">
    <property type="entry name" value="Multidrug efflux transporter AcrB pore domain"/>
    <property type="match status" value="2"/>
</dbReference>
<sequence>MIEYFIRKRKLTVFIFVMAIGFGIFELTQLSRQEMPNIIQKTAEVTTMYPGASPEKVEREITIPLEQKFRETENIKTLESTSAYGLSTIRIETEGTADAKAVWEEIRQKINDIEAALPEEAQKPVINENLNKTFIHSYAITAGSSEELYKLHDLVRKWKDQFSTVDGVSQIIVQGLPDQEVRIQIDAARLQQYQITWEQFMQAVQNENERSPLGDLDYNELTYQLNVDQSQSAEDLNRIMIKQTADGTPVYLEDVGTVLLSHSQSDYLAYYNGKPAVILTIMGNTGADVEKVFEAVNQEVVALKDTLPQNYQLQTLFSQTDRVADIFHHLSREMMFAIASVIIVCTLGLNLVTSSFVALAIPISIAIGLIILPLLGVTLNQVTVIGLIIVMGILVDDAVVVNDNIERRLQTLGESPAEAALRGTKEVAISILTATLATVASFGPLLFLTGDAGSFAKPLPYAVIFTLLASMLMSLTIIPIFREWYGTRRRRNMKREHTARPSGLLGRQIDGMRNFYSGKLIPKVIQRPALYAAGGLLISTLLYGLLALIPLDLFPETDDPQVSINVRTPVGTSIEETREITADIAGWIQQQPNIRTVTYAAGGSAPMLFQDMTADDRTGPTVGQVAVVGVEGKFKADEALAEWSAELKERFPGQSITLKIPEMGLPLGKPISIRISGNDLPQLQSQADSVKREVLNTPGAQNVHHSMENESYTLDFQVDKQAMDHYKVGYSSLTNTLLLLGNGLQFSEFDTGSDLIQMKMSLGKPDEDPEVLFQQLNVTNAAGTQIPLTQLAEMKPSFETQQINHYNLKRTVTIDADLYGRTANEVMREIRNNLQSTSFPPGYSWAIGGEVDGQNDILSEIAKLYVVVIFLIFLLIFLQFYSFSAPAIIMTTVYMAAAGGFMGLFILSMPISFMGILGMTALAGIVVRNGIVLMEFIEDARREGADLEEAVVGATHARFRPILLTSVTAIVGMIPIATIGELLFRPLAYTIIFGLMYSTLLTMFVVPSLYLLVARFKLRRQAGKEAANVQHDVTI</sequence>
<dbReference type="SUPFAM" id="SSF82714">
    <property type="entry name" value="Multidrug efflux transporter AcrB TolC docking domain, DN and DC subdomains"/>
    <property type="match status" value="1"/>
</dbReference>
<feature type="transmembrane region" description="Helical" evidence="1">
    <location>
        <begin position="382"/>
        <end position="401"/>
    </location>
</feature>
<organism evidence="2 3">
    <name type="scientific">Paenibacillus enshidis</name>
    <dbReference type="NCBI Taxonomy" id="1458439"/>
    <lineage>
        <taxon>Bacteria</taxon>
        <taxon>Bacillati</taxon>
        <taxon>Bacillota</taxon>
        <taxon>Bacilli</taxon>
        <taxon>Bacillales</taxon>
        <taxon>Paenibacillaceae</taxon>
        <taxon>Paenibacillus</taxon>
    </lineage>
</organism>
<evidence type="ECO:0000256" key="1">
    <source>
        <dbReference type="SAM" id="Phobius"/>
    </source>
</evidence>
<keyword evidence="1" id="KW-0812">Transmembrane</keyword>
<dbReference type="PRINTS" id="PR00702">
    <property type="entry name" value="ACRIFLAVINRP"/>
</dbReference>
<gene>
    <name evidence="2" type="ORF">ACE41H_02695</name>
</gene>
<keyword evidence="3" id="KW-1185">Reference proteome</keyword>
<feature type="transmembrane region" description="Helical" evidence="1">
    <location>
        <begin position="913"/>
        <end position="933"/>
    </location>
</feature>
<accession>A0ABV5AND6</accession>
<dbReference type="InterPro" id="IPR001036">
    <property type="entry name" value="Acrflvin-R"/>
</dbReference>
<feature type="transmembrane region" description="Helical" evidence="1">
    <location>
        <begin position="529"/>
        <end position="551"/>
    </location>
</feature>
<comment type="caution">
    <text evidence="2">The sequence shown here is derived from an EMBL/GenBank/DDBJ whole genome shotgun (WGS) entry which is preliminary data.</text>
</comment>
<dbReference type="InterPro" id="IPR027463">
    <property type="entry name" value="AcrB_DN_DC_subdom"/>
</dbReference>
<reference evidence="2 3" key="1">
    <citation type="submission" date="2024-09" db="EMBL/GenBank/DDBJ databases">
        <title>Paenibacillus zeirhizospherea sp. nov., isolated from surface of the maize (Zea mays) roots in a horticulture field, Hungary.</title>
        <authorList>
            <person name="Marton D."/>
            <person name="Farkas M."/>
            <person name="Bedics A."/>
            <person name="Toth E."/>
            <person name="Tancsics A."/>
            <person name="Boka K."/>
            <person name="Maroti G."/>
            <person name="Kriszt B."/>
            <person name="Cserhati M."/>
        </authorList>
    </citation>
    <scope>NUCLEOTIDE SEQUENCE [LARGE SCALE GENOMIC DNA]</scope>
    <source>
        <strain evidence="2 3">KCTC 33519</strain>
    </source>
</reference>
<feature type="transmembrane region" description="Helical" evidence="1">
    <location>
        <begin position="334"/>
        <end position="352"/>
    </location>
</feature>
<feature type="transmembrane region" description="Helical" evidence="1">
    <location>
        <begin position="864"/>
        <end position="881"/>
    </location>
</feature>
<dbReference type="SUPFAM" id="SSF82693">
    <property type="entry name" value="Multidrug efflux transporter AcrB pore domain, PN1, PN2, PC1 and PC2 subdomains"/>
    <property type="match status" value="2"/>
</dbReference>
<dbReference type="PANTHER" id="PTHR32063">
    <property type="match status" value="1"/>
</dbReference>
<dbReference type="Gene3D" id="3.30.2090.10">
    <property type="entry name" value="Multidrug efflux transporter AcrB TolC docking domain, DN and DC subdomains"/>
    <property type="match status" value="2"/>
</dbReference>
<feature type="transmembrane region" description="Helical" evidence="1">
    <location>
        <begin position="962"/>
        <end position="984"/>
    </location>
</feature>
<name>A0ABV5AND6_9BACL</name>
<dbReference type="PANTHER" id="PTHR32063:SF24">
    <property type="entry name" value="CATION EFFLUX SYSTEM (ACRB_ACRD_ACRF FAMILY)"/>
    <property type="match status" value="1"/>
</dbReference>
<dbReference type="SUPFAM" id="SSF82866">
    <property type="entry name" value="Multidrug efflux transporter AcrB transmembrane domain"/>
    <property type="match status" value="2"/>
</dbReference>
<dbReference type="Pfam" id="PF00873">
    <property type="entry name" value="ACR_tran"/>
    <property type="match status" value="1"/>
</dbReference>